<evidence type="ECO:0000256" key="3">
    <source>
        <dbReference type="ARBA" id="ARBA00022448"/>
    </source>
</evidence>
<reference evidence="9 10" key="1">
    <citation type="submission" date="2014-08" db="EMBL/GenBank/DDBJ databases">
        <title>Comparative genomics of the Paenibacillus odorifer group.</title>
        <authorList>
            <person name="den Bakker H.C."/>
            <person name="Tsai Y.-C."/>
            <person name="Martin N."/>
            <person name="Korlach J."/>
            <person name="Wiedmann M."/>
        </authorList>
    </citation>
    <scope>NUCLEOTIDE SEQUENCE [LARGE SCALE GENOMIC DNA]</scope>
    <source>
        <strain evidence="9 10">DSM 1735</strain>
    </source>
</reference>
<dbReference type="STRING" id="44251.PDUR_18690"/>
<feature type="transmembrane region" description="Helical" evidence="8">
    <location>
        <begin position="281"/>
        <end position="303"/>
    </location>
</feature>
<keyword evidence="5 8" id="KW-0812">Transmembrane</keyword>
<sequence>MLLQNKFFRTTLGIIFLLLILYLGSKVIVLFSPIGTIINLLLVPMMLSGFMYYLLRPLVNYLEKRKLKRPIAILLIYAVFIALFAIFWVAVWPTLQDQIQNFIRNAPYLVQDLQTQLDRLRENPMFARLFHGESDLTVRLTEYLQNAVTWVTNSISNLITVISNIVVVVATLPIILYYMLKDSHKLPRILLGLIPRKYRSEGQETLEQVDSALSSFIVTRVILNLILGLTLYIGFLVIGLPYALLLALVSVPLNFIPYIGAILASIPVVIVSFIESPMTALWSLVIIVAAQQIQDNLLTPIIYGKSLDVHPLTTVIIVLVGGEFYGIIGVLLALPVYMTVKIIFLRVYEIIVAERMNET</sequence>
<dbReference type="Proteomes" id="UP000029409">
    <property type="component" value="Chromosome"/>
</dbReference>
<keyword evidence="4" id="KW-1003">Cell membrane</keyword>
<dbReference type="PANTHER" id="PTHR21716">
    <property type="entry name" value="TRANSMEMBRANE PROTEIN"/>
    <property type="match status" value="1"/>
</dbReference>
<dbReference type="PANTHER" id="PTHR21716:SF53">
    <property type="entry name" value="PERMEASE PERM-RELATED"/>
    <property type="match status" value="1"/>
</dbReference>
<dbReference type="InterPro" id="IPR002549">
    <property type="entry name" value="AI-2E-like"/>
</dbReference>
<evidence type="ECO:0000256" key="1">
    <source>
        <dbReference type="ARBA" id="ARBA00004651"/>
    </source>
</evidence>
<keyword evidence="6 8" id="KW-1133">Transmembrane helix</keyword>
<feature type="transmembrane region" description="Helical" evidence="8">
    <location>
        <begin position="315"/>
        <end position="337"/>
    </location>
</feature>
<dbReference type="GO" id="GO:0055085">
    <property type="term" value="P:transmembrane transport"/>
    <property type="evidence" value="ECO:0007669"/>
    <property type="project" value="TreeGrafter"/>
</dbReference>
<evidence type="ECO:0000256" key="5">
    <source>
        <dbReference type="ARBA" id="ARBA00022692"/>
    </source>
</evidence>
<dbReference type="AlphaFoldDB" id="A0A089IXP1"/>
<gene>
    <name evidence="9" type="ORF">PDUR_18690</name>
</gene>
<dbReference type="RefSeq" id="WP_042207520.1">
    <property type="nucleotide sequence ID" value="NZ_CP009288.1"/>
</dbReference>
<evidence type="ECO:0000256" key="8">
    <source>
        <dbReference type="SAM" id="Phobius"/>
    </source>
</evidence>
<evidence type="ECO:0000256" key="2">
    <source>
        <dbReference type="ARBA" id="ARBA00009773"/>
    </source>
</evidence>
<dbReference type="KEGG" id="pdu:PDUR_18690"/>
<proteinExistence type="inferred from homology"/>
<dbReference type="Pfam" id="PF01594">
    <property type="entry name" value="AI-2E_transport"/>
    <property type="match status" value="1"/>
</dbReference>
<dbReference type="GO" id="GO:0005886">
    <property type="term" value="C:plasma membrane"/>
    <property type="evidence" value="ECO:0007669"/>
    <property type="project" value="UniProtKB-SubCell"/>
</dbReference>
<evidence type="ECO:0000256" key="4">
    <source>
        <dbReference type="ARBA" id="ARBA00022475"/>
    </source>
</evidence>
<accession>A0A089IXP1</accession>
<evidence type="ECO:0000256" key="6">
    <source>
        <dbReference type="ARBA" id="ARBA00022989"/>
    </source>
</evidence>
<organism evidence="9 10">
    <name type="scientific">Paenibacillus durus</name>
    <name type="common">Paenibacillus azotofixans</name>
    <dbReference type="NCBI Taxonomy" id="44251"/>
    <lineage>
        <taxon>Bacteria</taxon>
        <taxon>Bacillati</taxon>
        <taxon>Bacillota</taxon>
        <taxon>Bacilli</taxon>
        <taxon>Bacillales</taxon>
        <taxon>Paenibacillaceae</taxon>
        <taxon>Paenibacillus</taxon>
    </lineage>
</organism>
<evidence type="ECO:0000256" key="7">
    <source>
        <dbReference type="ARBA" id="ARBA00023136"/>
    </source>
</evidence>
<keyword evidence="10" id="KW-1185">Reference proteome</keyword>
<dbReference type="eggNOG" id="COG0628">
    <property type="taxonomic scope" value="Bacteria"/>
</dbReference>
<feature type="transmembrane region" description="Helical" evidence="8">
    <location>
        <begin position="71"/>
        <end position="91"/>
    </location>
</feature>
<feature type="transmembrane region" description="Helical" evidence="8">
    <location>
        <begin position="37"/>
        <end position="59"/>
    </location>
</feature>
<keyword evidence="3" id="KW-0813">Transport</keyword>
<dbReference type="OrthoDB" id="9793390at2"/>
<keyword evidence="7 8" id="KW-0472">Membrane</keyword>
<feature type="transmembrane region" description="Helical" evidence="8">
    <location>
        <begin position="158"/>
        <end position="180"/>
    </location>
</feature>
<protein>
    <submittedName>
        <fullName evidence="9">Permease</fullName>
    </submittedName>
</protein>
<evidence type="ECO:0000313" key="9">
    <source>
        <dbReference type="EMBL" id="AIQ13719.1"/>
    </source>
</evidence>
<evidence type="ECO:0000313" key="10">
    <source>
        <dbReference type="Proteomes" id="UP000029409"/>
    </source>
</evidence>
<feature type="transmembrane region" description="Helical" evidence="8">
    <location>
        <begin position="221"/>
        <end position="249"/>
    </location>
</feature>
<comment type="similarity">
    <text evidence="2">Belongs to the autoinducer-2 exporter (AI-2E) (TC 2.A.86) family.</text>
</comment>
<dbReference type="EMBL" id="CP009288">
    <property type="protein sequence ID" value="AIQ13719.1"/>
    <property type="molecule type" value="Genomic_DNA"/>
</dbReference>
<comment type="subcellular location">
    <subcellularLocation>
        <location evidence="1">Cell membrane</location>
        <topology evidence="1">Multi-pass membrane protein</topology>
    </subcellularLocation>
</comment>
<feature type="transmembrane region" description="Helical" evidence="8">
    <location>
        <begin position="255"/>
        <end position="274"/>
    </location>
</feature>
<feature type="transmembrane region" description="Helical" evidence="8">
    <location>
        <begin position="12"/>
        <end position="31"/>
    </location>
</feature>
<name>A0A089IXP1_PAEDU</name>